<keyword evidence="2" id="KW-1185">Reference proteome</keyword>
<accession>A0AAN7N9E5</accession>
<evidence type="ECO:0000313" key="2">
    <source>
        <dbReference type="Proteomes" id="UP001333110"/>
    </source>
</evidence>
<sequence>MDGKLAGWKIGWSDRLKELRSVLQSPAVGQLMASVRDQYWGQYYYLASLRAGWIIRRSLIPDFGDNSSWKRGVRICERNNSADTKVSEEGGGRGAPGTRAEIPLQPVVKTMVRQAVLLQPMEVNSGADIHPAACEGPHVGAGGCARRRLWPCGEPALEQAPGRTCDPMEREEPMLEQFCWQDL</sequence>
<organism evidence="1 2">
    <name type="scientific">Mycteria americana</name>
    <name type="common">Wood stork</name>
    <dbReference type="NCBI Taxonomy" id="33587"/>
    <lineage>
        <taxon>Eukaryota</taxon>
        <taxon>Metazoa</taxon>
        <taxon>Chordata</taxon>
        <taxon>Craniata</taxon>
        <taxon>Vertebrata</taxon>
        <taxon>Euteleostomi</taxon>
        <taxon>Archelosauria</taxon>
        <taxon>Archosauria</taxon>
        <taxon>Dinosauria</taxon>
        <taxon>Saurischia</taxon>
        <taxon>Theropoda</taxon>
        <taxon>Coelurosauria</taxon>
        <taxon>Aves</taxon>
        <taxon>Neognathae</taxon>
        <taxon>Neoaves</taxon>
        <taxon>Aequornithes</taxon>
        <taxon>Ciconiiformes</taxon>
        <taxon>Ciconiidae</taxon>
        <taxon>Mycteria</taxon>
    </lineage>
</organism>
<dbReference type="EMBL" id="JAUNZN010000018">
    <property type="protein sequence ID" value="KAK4811165.1"/>
    <property type="molecule type" value="Genomic_DNA"/>
</dbReference>
<gene>
    <name evidence="1" type="ORF">QYF61_019796</name>
</gene>
<proteinExistence type="predicted"/>
<name>A0AAN7N9E5_MYCAM</name>
<dbReference type="Proteomes" id="UP001333110">
    <property type="component" value="Unassembled WGS sequence"/>
</dbReference>
<protein>
    <submittedName>
        <fullName evidence="1">Uncharacterized protein</fullName>
    </submittedName>
</protein>
<comment type="caution">
    <text evidence="1">The sequence shown here is derived from an EMBL/GenBank/DDBJ whole genome shotgun (WGS) entry which is preliminary data.</text>
</comment>
<reference evidence="1 2" key="1">
    <citation type="journal article" date="2023" name="J. Hered.">
        <title>Chromosome-level genome of the wood stork (Mycteria americana) provides insight into avian chromosome evolution.</title>
        <authorList>
            <person name="Flamio R. Jr."/>
            <person name="Ramstad K.M."/>
        </authorList>
    </citation>
    <scope>NUCLEOTIDE SEQUENCE [LARGE SCALE GENOMIC DNA]</scope>
    <source>
        <strain evidence="1">JAX WOST 10</strain>
    </source>
</reference>
<evidence type="ECO:0000313" key="1">
    <source>
        <dbReference type="EMBL" id="KAK4811165.1"/>
    </source>
</evidence>
<dbReference type="AlphaFoldDB" id="A0AAN7N9E5"/>